<evidence type="ECO:0000313" key="6">
    <source>
        <dbReference type="EMBL" id="BDV43209.1"/>
    </source>
</evidence>
<dbReference type="EC" id="1.2.1.-" evidence="4"/>
<comment type="similarity">
    <text evidence="1 3">Belongs to the glyceraldehyde-3-phosphate dehydrogenase family.</text>
</comment>
<dbReference type="InterPro" id="IPR020829">
    <property type="entry name" value="GlycerAld_3-P_DH_cat"/>
</dbReference>
<dbReference type="EMBL" id="AP027151">
    <property type="protein sequence ID" value="BDV43209.1"/>
    <property type="molecule type" value="Genomic_DNA"/>
</dbReference>
<keyword evidence="2 4" id="KW-0560">Oxidoreductase</keyword>
<dbReference type="InterPro" id="IPR020831">
    <property type="entry name" value="GlycerAld/Erythrose_P_DH"/>
</dbReference>
<reference evidence="6 7" key="1">
    <citation type="submission" date="2022-12" db="EMBL/GenBank/DDBJ databases">
        <title>Polyphasic characterization of Geotalea uranireducens NIT-SL11 newly isolated from a complex of sewage sludge and microbially reduced graphene oxide.</title>
        <authorList>
            <person name="Xie L."/>
            <person name="Yoshida N."/>
            <person name="Meng L."/>
        </authorList>
    </citation>
    <scope>NUCLEOTIDE SEQUENCE [LARGE SCALE GENOMIC DNA]</scope>
    <source>
        <strain evidence="6 7">NIT-SL11</strain>
    </source>
</reference>
<dbReference type="Pfam" id="PF00044">
    <property type="entry name" value="Gp_dh_N"/>
    <property type="match status" value="1"/>
</dbReference>
<dbReference type="PRINTS" id="PR00078">
    <property type="entry name" value="G3PDHDRGNASE"/>
</dbReference>
<dbReference type="RefSeq" id="WP_281999321.1">
    <property type="nucleotide sequence ID" value="NZ_AP027151.1"/>
</dbReference>
<dbReference type="InterPro" id="IPR036291">
    <property type="entry name" value="NAD(P)-bd_dom_sf"/>
</dbReference>
<name>A0ABN6VS40_9BACT</name>
<evidence type="ECO:0000313" key="7">
    <source>
        <dbReference type="Proteomes" id="UP001317705"/>
    </source>
</evidence>
<sequence length="332" mass="35467">MALRVAINGFGRIGRSVLRAAVKEKGIEFVAINDLTDAKTLAHLLKYDSIHGAFPGKVEAGNGEIIVNGKAIKILAERNPEQLPWKKEKIDIVLESTGLFTAREKAELHLKAGAKKVIISAPATNEDITIVMGVNHGEYDPKKHNIISNASCTTNCLAPVAKVLHEAFGIEKGLVTTVHSYTNDQQILDLPHKDLRRARAAALSMIPTTTGAAKAVSLVLPALKGKLDGMAIRVPTPNVSVVDLVATVAKKTDAEKVNAALKKAAKGALKGVLGFSEEPLVSIDFNGNPLSSIVDALSTKVIDGNMVKVLSWYDNETGFSHRVVDLIKLVGK</sequence>
<dbReference type="SMART" id="SM00846">
    <property type="entry name" value="Gp_dh_N"/>
    <property type="match status" value="1"/>
</dbReference>
<dbReference type="SUPFAM" id="SSF55347">
    <property type="entry name" value="Glyceraldehyde-3-phosphate dehydrogenase-like, C-terminal domain"/>
    <property type="match status" value="1"/>
</dbReference>
<dbReference type="NCBIfam" id="TIGR01534">
    <property type="entry name" value="GAPDH-I"/>
    <property type="match status" value="1"/>
</dbReference>
<evidence type="ECO:0000256" key="4">
    <source>
        <dbReference type="RuleBase" id="RU361160"/>
    </source>
</evidence>
<evidence type="ECO:0000256" key="2">
    <source>
        <dbReference type="ARBA" id="ARBA00023002"/>
    </source>
</evidence>
<proteinExistence type="inferred from homology"/>
<dbReference type="InterPro" id="IPR020830">
    <property type="entry name" value="GlycerAld_3-P_DH_AS"/>
</dbReference>
<evidence type="ECO:0000256" key="1">
    <source>
        <dbReference type="ARBA" id="ARBA00007406"/>
    </source>
</evidence>
<dbReference type="Gene3D" id="3.30.360.10">
    <property type="entry name" value="Dihydrodipicolinate Reductase, domain 2"/>
    <property type="match status" value="1"/>
</dbReference>
<dbReference type="PROSITE" id="PS00071">
    <property type="entry name" value="GAPDH"/>
    <property type="match status" value="1"/>
</dbReference>
<accession>A0ABN6VS40</accession>
<dbReference type="PANTHER" id="PTHR43148">
    <property type="entry name" value="GLYCERALDEHYDE-3-PHOSPHATE DEHYDROGENASE 2"/>
    <property type="match status" value="1"/>
</dbReference>
<dbReference type="CDD" id="cd05214">
    <property type="entry name" value="GAPDH_I_N"/>
    <property type="match status" value="1"/>
</dbReference>
<dbReference type="Gene3D" id="3.40.50.720">
    <property type="entry name" value="NAD(P)-binding Rossmann-like Domain"/>
    <property type="match status" value="1"/>
</dbReference>
<keyword evidence="7" id="KW-1185">Reference proteome</keyword>
<dbReference type="Proteomes" id="UP001317705">
    <property type="component" value="Chromosome"/>
</dbReference>
<dbReference type="InterPro" id="IPR006424">
    <property type="entry name" value="Glyceraldehyde-3-P_DH_1"/>
</dbReference>
<dbReference type="SUPFAM" id="SSF51735">
    <property type="entry name" value="NAD(P)-binding Rossmann-fold domains"/>
    <property type="match status" value="1"/>
</dbReference>
<dbReference type="PIRSF" id="PIRSF000149">
    <property type="entry name" value="GAP_DH"/>
    <property type="match status" value="1"/>
</dbReference>
<dbReference type="CDD" id="cd18126">
    <property type="entry name" value="GAPDH_I_C"/>
    <property type="match status" value="1"/>
</dbReference>
<organism evidence="6 7">
    <name type="scientific">Geotalea uraniireducens</name>
    <dbReference type="NCBI Taxonomy" id="351604"/>
    <lineage>
        <taxon>Bacteria</taxon>
        <taxon>Pseudomonadati</taxon>
        <taxon>Thermodesulfobacteriota</taxon>
        <taxon>Desulfuromonadia</taxon>
        <taxon>Geobacterales</taxon>
        <taxon>Geobacteraceae</taxon>
        <taxon>Geotalea</taxon>
    </lineage>
</organism>
<dbReference type="InterPro" id="IPR020828">
    <property type="entry name" value="GlycerAld_3-P_DH_NAD(P)-bd"/>
</dbReference>
<gene>
    <name evidence="6" type="primary">gapA</name>
    <name evidence="6" type="ORF">GURASL_21320</name>
</gene>
<feature type="domain" description="Glyceraldehyde 3-phosphate dehydrogenase NAD(P) binding" evidence="5">
    <location>
        <begin position="3"/>
        <end position="152"/>
    </location>
</feature>
<dbReference type="Pfam" id="PF02800">
    <property type="entry name" value="Gp_dh_C"/>
    <property type="match status" value="1"/>
</dbReference>
<protein>
    <recommendedName>
        <fullName evidence="4">Glyceraldehyde-3-phosphate dehydrogenase</fullName>
        <ecNumber evidence="4">1.2.1.-</ecNumber>
    </recommendedName>
</protein>
<evidence type="ECO:0000256" key="3">
    <source>
        <dbReference type="RuleBase" id="RU000397"/>
    </source>
</evidence>
<evidence type="ECO:0000259" key="5">
    <source>
        <dbReference type="SMART" id="SM00846"/>
    </source>
</evidence>